<dbReference type="GO" id="GO:0046872">
    <property type="term" value="F:metal ion binding"/>
    <property type="evidence" value="ECO:0007669"/>
    <property type="project" value="UniProtKB-KW"/>
</dbReference>
<feature type="binding site" evidence="8">
    <location>
        <position position="319"/>
    </location>
    <ligand>
        <name>Ca(2+)</name>
        <dbReference type="ChEBI" id="CHEBI:29108"/>
    </ligand>
</feature>
<dbReference type="GO" id="GO:0017000">
    <property type="term" value="P:antibiotic biosynthetic process"/>
    <property type="evidence" value="ECO:0007669"/>
    <property type="project" value="InterPro"/>
</dbReference>
<dbReference type="InterPro" id="IPR043146">
    <property type="entry name" value="Penicillin_amidase_N_B-knob"/>
</dbReference>
<comment type="similarity">
    <text evidence="2">Belongs to the peptidase S45 family.</text>
</comment>
<sequence length="785" mass="87183">MRRLLAVMLAVPLLLVALGAGYLYYKLPKRSGSLALSGLSAEVQVHYDERGVPHIYAKNQTDMYRALGFVHAQDRLFQMEIMRRLANGELAEVLGEDLVNIDKLFRTLRLAEHARQYIANIPADSPALAAMQAYLAGVNHYQATRPAPVEYDLLGIQPRPFTPEDTVAIAGYLAYSFAAAFRTEPVLSFIQQELGNDYLDIFPLDSPSTGAVSQLPQDSLQALQQVARLSHSALLDAGLPQFEGSNAWAVSGAHTASGLPILAGDPHITFSTPAVWYEAHLNSPDFELYGHFMALNPFALLGHNQNFAWSITMFQNDDVDLIAEQLNPDNPQQVWHEQQWVELEQHTELIKVKGAEPVALTLSRSSNGPIITDIVEGPVSQPIALWWAFLETENPLMDAFYLLNRADHLAAAREAVQKIHAPGLNIVWANAEGDIAWWAAAKLPIRPEGVNPNLVLQANQGQAQKLGFYDFSYNPQLENPVNGKILSANYRTASPKGISIPGYYNPPERGQRLWDLLQAQASPWQASDMQALQLDAQSDYAPKVLQALATELQQAAQTDAQQQAVAALLNWHGDYPLNSALPTLFSEFSMQLMQNVVQPKIGEELYHALVHTRIIDYALPELAQRQQSPWWRDAQGRQAAVAAAWQASWAHLSELYGEQWQDWHWGQAHRITHKHPLGQVAPLDFLLNIGEFAAPGGHELPNNFSAARSIAPWPVSYGPSTRRIIDFANTDYSLGIIPTGQSGVFFDKHYADQAQDHTLGIYQKQYLSPELIKQQTASSLKLTPK</sequence>
<dbReference type="PATRIC" id="fig|1698449.3.peg.1381"/>
<dbReference type="InterPro" id="IPR029055">
    <property type="entry name" value="Ntn_hydrolases_N"/>
</dbReference>
<feature type="binding site" evidence="8">
    <location>
        <position position="320"/>
    </location>
    <ligand>
        <name>Ca(2+)</name>
        <dbReference type="ChEBI" id="CHEBI:29108"/>
    </ligand>
</feature>
<reference evidence="9 10" key="1">
    <citation type="journal article" date="2015" name="Genome Announc.">
        <title>Genome Sequences of Oblitimonas alkaliphila gen. nov. sp. nov. (Proposed), a Novel Bacterium of the Pseudomonadaceae Family.</title>
        <authorList>
            <person name="Lauer A.C."/>
            <person name="Nicholson A.C."/>
            <person name="Humrighouse B.W."/>
            <person name="Emery B."/>
            <person name="Drobish A."/>
            <person name="Juieng P."/>
            <person name="Loparev V."/>
            <person name="McQuiston J.R."/>
        </authorList>
    </citation>
    <scope>NUCLEOTIDE SEQUENCE [LARGE SCALE GENOMIC DNA]</scope>
    <source>
        <strain evidence="9 10">E5571</strain>
    </source>
</reference>
<dbReference type="Proteomes" id="UP000063953">
    <property type="component" value="Chromosome"/>
</dbReference>
<dbReference type="CDD" id="cd03747">
    <property type="entry name" value="Ntn_PGA_like"/>
    <property type="match status" value="1"/>
</dbReference>
<dbReference type="PANTHER" id="PTHR34218">
    <property type="entry name" value="PEPTIDASE S45 PENICILLIN AMIDASE"/>
    <property type="match status" value="1"/>
</dbReference>
<comment type="cofactor">
    <cofactor evidence="8">
        <name>Ca(2+)</name>
        <dbReference type="ChEBI" id="CHEBI:29108"/>
    </cofactor>
    <text evidence="8">Binds 1 Ca(2+) ion per dimer.</text>
</comment>
<keyword evidence="8" id="KW-0106">Calcium</keyword>
<feature type="active site" description="Nucleophile" evidence="7">
    <location>
        <position position="245"/>
    </location>
</feature>
<comment type="subcellular location">
    <subcellularLocation>
        <location evidence="1">Periplasm</location>
    </subcellularLocation>
</comment>
<keyword evidence="5" id="KW-0378">Hydrolase</keyword>
<dbReference type="Gene3D" id="1.10.439.10">
    <property type="entry name" value="Penicillin Amidohydrolase, domain 1"/>
    <property type="match status" value="1"/>
</dbReference>
<dbReference type="GO" id="GO:0016811">
    <property type="term" value="F:hydrolase activity, acting on carbon-nitrogen (but not peptide) bonds, in linear amides"/>
    <property type="evidence" value="ECO:0007669"/>
    <property type="project" value="InterPro"/>
</dbReference>
<accession>A0A0K1XEB8</accession>
<keyword evidence="3" id="KW-0732">Signal</keyword>
<keyword evidence="10" id="KW-1185">Reference proteome</keyword>
<evidence type="ECO:0000256" key="7">
    <source>
        <dbReference type="PIRSR" id="PIRSR001227-1"/>
    </source>
</evidence>
<evidence type="ECO:0000313" key="10">
    <source>
        <dbReference type="Proteomes" id="UP000063953"/>
    </source>
</evidence>
<keyword evidence="8" id="KW-0479">Metal-binding</keyword>
<protein>
    <submittedName>
        <fullName evidence="9">Penicillin amidase</fullName>
    </submittedName>
</protein>
<dbReference type="Pfam" id="PF01804">
    <property type="entry name" value="Penicil_amidase"/>
    <property type="match status" value="1"/>
</dbReference>
<dbReference type="Gene3D" id="2.30.120.10">
    <property type="match status" value="1"/>
</dbReference>
<dbReference type="PIRSF" id="PIRSF001227">
    <property type="entry name" value="Pen_acylase"/>
    <property type="match status" value="1"/>
</dbReference>
<feature type="binding site" evidence="8">
    <location>
        <position position="184"/>
    </location>
    <ligand>
        <name>Ca(2+)</name>
        <dbReference type="ChEBI" id="CHEBI:29108"/>
    </ligand>
</feature>
<evidence type="ECO:0000256" key="3">
    <source>
        <dbReference type="ARBA" id="ARBA00022729"/>
    </source>
</evidence>
<gene>
    <name evidence="9" type="ORF">AKN88_06880</name>
</gene>
<evidence type="ECO:0000256" key="2">
    <source>
        <dbReference type="ARBA" id="ARBA00006586"/>
    </source>
</evidence>
<dbReference type="Gene3D" id="1.10.1400.10">
    <property type="match status" value="1"/>
</dbReference>
<evidence type="ECO:0000313" key="9">
    <source>
        <dbReference type="EMBL" id="AKX59681.1"/>
    </source>
</evidence>
<evidence type="ECO:0000256" key="8">
    <source>
        <dbReference type="PIRSR" id="PIRSR001227-2"/>
    </source>
</evidence>
<name>A0A0K1XEB8_9GAMM</name>
<evidence type="ECO:0000256" key="4">
    <source>
        <dbReference type="ARBA" id="ARBA00022764"/>
    </source>
</evidence>
<feature type="binding site" evidence="8">
    <location>
        <position position="317"/>
    </location>
    <ligand>
        <name>Ca(2+)</name>
        <dbReference type="ChEBI" id="CHEBI:29108"/>
    </ligand>
</feature>
<dbReference type="GO" id="GO:0042597">
    <property type="term" value="C:periplasmic space"/>
    <property type="evidence" value="ECO:0007669"/>
    <property type="project" value="UniProtKB-SubCell"/>
</dbReference>
<dbReference type="InterPro" id="IPR023343">
    <property type="entry name" value="Penicillin_amidase_dom1"/>
</dbReference>
<dbReference type="EMBL" id="CP012365">
    <property type="protein sequence ID" value="AKX59681.1"/>
    <property type="molecule type" value="Genomic_DNA"/>
</dbReference>
<evidence type="ECO:0000256" key="1">
    <source>
        <dbReference type="ARBA" id="ARBA00004418"/>
    </source>
</evidence>
<keyword evidence="6" id="KW-0865">Zymogen</keyword>
<keyword evidence="4" id="KW-0574">Periplasm</keyword>
<dbReference type="InterPro" id="IPR002692">
    <property type="entry name" value="S45"/>
</dbReference>
<dbReference type="Gene3D" id="3.60.20.10">
    <property type="entry name" value="Glutamine Phosphoribosylpyrophosphate, subunit 1, domain 1"/>
    <property type="match status" value="1"/>
</dbReference>
<feature type="binding site" evidence="8">
    <location>
        <position position="452"/>
    </location>
    <ligand>
        <name>Ca(2+)</name>
        <dbReference type="ChEBI" id="CHEBI:29108"/>
    </ligand>
</feature>
<dbReference type="InterPro" id="IPR043147">
    <property type="entry name" value="Penicillin_amidase_A-knob"/>
</dbReference>
<dbReference type="AlphaFoldDB" id="A0A0K1XEB8"/>
<evidence type="ECO:0000256" key="5">
    <source>
        <dbReference type="ARBA" id="ARBA00022801"/>
    </source>
</evidence>
<organism evidence="9 10">
    <name type="scientific">Thiopseudomonas alkaliphila</name>
    <dbReference type="NCBI Taxonomy" id="1697053"/>
    <lineage>
        <taxon>Bacteria</taxon>
        <taxon>Pseudomonadati</taxon>
        <taxon>Pseudomonadota</taxon>
        <taxon>Gammaproteobacteria</taxon>
        <taxon>Pseudomonadales</taxon>
        <taxon>Pseudomonadaceae</taxon>
        <taxon>Thiopseudomonas</taxon>
    </lineage>
</organism>
<dbReference type="PANTHER" id="PTHR34218:SF5">
    <property type="entry name" value="PENICILLIN ACYLASE FAMILY PROTEIN"/>
    <property type="match status" value="1"/>
</dbReference>
<dbReference type="SUPFAM" id="SSF56235">
    <property type="entry name" value="N-terminal nucleophile aminohydrolases (Ntn hydrolases)"/>
    <property type="match status" value="1"/>
</dbReference>
<evidence type="ECO:0000256" key="6">
    <source>
        <dbReference type="ARBA" id="ARBA00023145"/>
    </source>
</evidence>
<dbReference type="RefSeq" id="WP_053100852.1">
    <property type="nucleotide sequence ID" value="NZ_CP012365.1"/>
</dbReference>
<dbReference type="InterPro" id="IPR014395">
    <property type="entry name" value="Pen/GL7ACA/AHL_acylase"/>
</dbReference>
<proteinExistence type="inferred from homology"/>